<evidence type="ECO:0000256" key="5">
    <source>
        <dbReference type="ARBA" id="ARBA00023049"/>
    </source>
</evidence>
<evidence type="ECO:0008006" key="12">
    <source>
        <dbReference type="Google" id="ProtNLM"/>
    </source>
</evidence>
<dbReference type="InterPro" id="IPR007863">
    <property type="entry name" value="Peptidase_M16_C"/>
</dbReference>
<proteinExistence type="inferred from homology"/>
<evidence type="ECO:0000256" key="1">
    <source>
        <dbReference type="ARBA" id="ARBA00007261"/>
    </source>
</evidence>
<dbReference type="GO" id="GO:0008237">
    <property type="term" value="F:metallopeptidase activity"/>
    <property type="evidence" value="ECO:0007669"/>
    <property type="project" value="UniProtKB-KW"/>
</dbReference>
<evidence type="ECO:0000256" key="6">
    <source>
        <dbReference type="SAM" id="MobiDB-lite"/>
    </source>
</evidence>
<evidence type="ECO:0000313" key="10">
    <source>
        <dbReference type="EMBL" id="KYG06126.1"/>
    </source>
</evidence>
<feature type="signal peptide" evidence="7">
    <location>
        <begin position="1"/>
        <end position="35"/>
    </location>
</feature>
<dbReference type="PANTHER" id="PTHR43690">
    <property type="entry name" value="NARDILYSIN"/>
    <property type="match status" value="1"/>
</dbReference>
<evidence type="ECO:0000313" key="11">
    <source>
        <dbReference type="Proteomes" id="UP000075502"/>
    </source>
</evidence>
<keyword evidence="2" id="KW-0645">Protease</keyword>
<name>A0A150TNB1_SORCE</name>
<dbReference type="Proteomes" id="UP000075502">
    <property type="component" value="Unassembled WGS sequence"/>
</dbReference>
<dbReference type="InterPro" id="IPR050626">
    <property type="entry name" value="Peptidase_M16"/>
</dbReference>
<evidence type="ECO:0000256" key="3">
    <source>
        <dbReference type="ARBA" id="ARBA00022801"/>
    </source>
</evidence>
<keyword evidence="3" id="KW-0378">Hydrolase</keyword>
<dbReference type="InterPro" id="IPR011765">
    <property type="entry name" value="Pept_M16_N"/>
</dbReference>
<dbReference type="GO" id="GO:0006508">
    <property type="term" value="P:proteolysis"/>
    <property type="evidence" value="ECO:0007669"/>
    <property type="project" value="UniProtKB-KW"/>
</dbReference>
<dbReference type="Gene3D" id="3.30.830.10">
    <property type="entry name" value="Metalloenzyme, LuxS/M16 peptidase-like"/>
    <property type="match status" value="2"/>
</dbReference>
<dbReference type="SUPFAM" id="SSF63411">
    <property type="entry name" value="LuxS/MPP-like metallohydrolase"/>
    <property type="match status" value="2"/>
</dbReference>
<evidence type="ECO:0000259" key="8">
    <source>
        <dbReference type="Pfam" id="PF00675"/>
    </source>
</evidence>
<feature type="region of interest" description="Disordered" evidence="6">
    <location>
        <begin position="29"/>
        <end position="56"/>
    </location>
</feature>
<dbReference type="EMBL" id="JEME01001787">
    <property type="protein sequence ID" value="KYG06126.1"/>
    <property type="molecule type" value="Genomic_DNA"/>
</dbReference>
<reference evidence="10 11" key="1">
    <citation type="submission" date="2014-02" db="EMBL/GenBank/DDBJ databases">
        <title>The small core and large imbalanced accessory genome model reveals a collaborative survival strategy of Sorangium cellulosum strains in nature.</title>
        <authorList>
            <person name="Han K."/>
            <person name="Peng R."/>
            <person name="Blom J."/>
            <person name="Li Y.-Z."/>
        </authorList>
    </citation>
    <scope>NUCLEOTIDE SEQUENCE [LARGE SCALE GENOMIC DNA]</scope>
    <source>
        <strain evidence="10 11">So0007-03</strain>
    </source>
</reference>
<feature type="domain" description="Peptidase M16 N-terminal" evidence="8">
    <location>
        <begin position="74"/>
        <end position="211"/>
    </location>
</feature>
<dbReference type="Pfam" id="PF05193">
    <property type="entry name" value="Peptidase_M16_C"/>
    <property type="match status" value="1"/>
</dbReference>
<protein>
    <recommendedName>
        <fullName evidence="12">Peptidase M16</fullName>
    </recommendedName>
</protein>
<dbReference type="InterPro" id="IPR011249">
    <property type="entry name" value="Metalloenz_LuxS/M16"/>
</dbReference>
<dbReference type="AlphaFoldDB" id="A0A150TNB1"/>
<feature type="domain" description="Peptidase M16 C-terminal" evidence="9">
    <location>
        <begin position="231"/>
        <end position="408"/>
    </location>
</feature>
<dbReference type="PANTHER" id="PTHR43690:SF35">
    <property type="entry name" value="NON-CATALYTIC MEMBER OF PEPTIDASE SUBFAMILY M16B-RELATED"/>
    <property type="match status" value="1"/>
</dbReference>
<organism evidence="10 11">
    <name type="scientific">Sorangium cellulosum</name>
    <name type="common">Polyangium cellulosum</name>
    <dbReference type="NCBI Taxonomy" id="56"/>
    <lineage>
        <taxon>Bacteria</taxon>
        <taxon>Pseudomonadati</taxon>
        <taxon>Myxococcota</taxon>
        <taxon>Polyangia</taxon>
        <taxon>Polyangiales</taxon>
        <taxon>Polyangiaceae</taxon>
        <taxon>Sorangium</taxon>
    </lineage>
</organism>
<evidence type="ECO:0000256" key="4">
    <source>
        <dbReference type="ARBA" id="ARBA00022833"/>
    </source>
</evidence>
<evidence type="ECO:0000256" key="2">
    <source>
        <dbReference type="ARBA" id="ARBA00022670"/>
    </source>
</evidence>
<feature type="chain" id="PRO_5007569987" description="Peptidase M16" evidence="7">
    <location>
        <begin position="36"/>
        <end position="493"/>
    </location>
</feature>
<feature type="compositionally biased region" description="Low complexity" evidence="6">
    <location>
        <begin position="30"/>
        <end position="56"/>
    </location>
</feature>
<accession>A0A150TNB1</accession>
<comment type="similarity">
    <text evidence="1">Belongs to the peptidase M16 family.</text>
</comment>
<keyword evidence="5" id="KW-0482">Metalloprotease</keyword>
<dbReference type="GO" id="GO:0046872">
    <property type="term" value="F:metal ion binding"/>
    <property type="evidence" value="ECO:0007669"/>
    <property type="project" value="InterPro"/>
</dbReference>
<comment type="caution">
    <text evidence="10">The sequence shown here is derived from an EMBL/GenBank/DDBJ whole genome shotgun (WGS) entry which is preliminary data.</text>
</comment>
<keyword evidence="4" id="KW-0862">Zinc</keyword>
<dbReference type="Pfam" id="PF00675">
    <property type="entry name" value="Peptidase_M16"/>
    <property type="match status" value="1"/>
</dbReference>
<keyword evidence="7" id="KW-0732">Signal</keyword>
<gene>
    <name evidence="10" type="ORF">BE21_36670</name>
</gene>
<sequence length="493" mass="53694">MQTRARHPPLPRSTGPILAAVAAAFSLSGPKAAPAAPPEAAAPKPAPGAPTAASPPRKLDVPFTKYALENGLTVILHEDHALPMVALNLMVKVGSRFEEPGRTGFAHLFEHLMFMGTRRVPTKQFDAWMEAEGGWNNAWTSEDRTAYHEVAPAHALPLLLWLEADRFASLADSMDTAKLNTQRDVVRNERRQTSENEPYGKVELLLPSLMYPKGHPYHHPVIGSHEDLQAATVDDVTAFFRRWYVPNNVSLVVAGDFDPQKARDTIERYFGGIPGRPVPAATAPPPVKLSGVVRQTIEDDVNLPKVVMAWHSPARFAPGDAELDLLATALEQGKASRLYKALVYDKALAQEVSALQSSGDLGSTFTVEAIARPGVPLEKLEAAIDAELARVRDESLSREELDRAKNQYETAFVTALESVAGRASMLNRYETWTGQPGFVEQDLKRYRDATAASLQAVAKSTLDPNARVILRVVPKGSDEAKKGSGEAKKAVTK</sequence>
<evidence type="ECO:0000256" key="7">
    <source>
        <dbReference type="SAM" id="SignalP"/>
    </source>
</evidence>
<evidence type="ECO:0000259" key="9">
    <source>
        <dbReference type="Pfam" id="PF05193"/>
    </source>
</evidence>